<keyword evidence="3" id="KW-1185">Reference proteome</keyword>
<gene>
    <name evidence="2" type="ORF">PBRASI_LOCUS11739</name>
</gene>
<protein>
    <submittedName>
        <fullName evidence="2">236_t:CDS:1</fullName>
    </submittedName>
</protein>
<reference evidence="2" key="1">
    <citation type="submission" date="2021-06" db="EMBL/GenBank/DDBJ databases">
        <authorList>
            <person name="Kallberg Y."/>
            <person name="Tangrot J."/>
            <person name="Rosling A."/>
        </authorList>
    </citation>
    <scope>NUCLEOTIDE SEQUENCE</scope>
    <source>
        <strain evidence="2">BR232B</strain>
    </source>
</reference>
<feature type="region of interest" description="Disordered" evidence="1">
    <location>
        <begin position="34"/>
        <end position="53"/>
    </location>
</feature>
<comment type="caution">
    <text evidence="2">The sequence shown here is derived from an EMBL/GenBank/DDBJ whole genome shotgun (WGS) entry which is preliminary data.</text>
</comment>
<feature type="non-terminal residue" evidence="2">
    <location>
        <position position="53"/>
    </location>
</feature>
<feature type="compositionally biased region" description="Gly residues" evidence="1">
    <location>
        <begin position="1"/>
        <end position="17"/>
    </location>
</feature>
<dbReference type="Proteomes" id="UP000789739">
    <property type="component" value="Unassembled WGS sequence"/>
</dbReference>
<feature type="non-terminal residue" evidence="2">
    <location>
        <position position="1"/>
    </location>
</feature>
<sequence>GGETGGETGGEMGGGASTSGAGFTFSGGASLPMDIDSGLFKGSSEMGSDEKIF</sequence>
<dbReference type="EMBL" id="CAJVPI010006673">
    <property type="protein sequence ID" value="CAG8679748.1"/>
    <property type="molecule type" value="Genomic_DNA"/>
</dbReference>
<organism evidence="2 3">
    <name type="scientific">Paraglomus brasilianum</name>
    <dbReference type="NCBI Taxonomy" id="144538"/>
    <lineage>
        <taxon>Eukaryota</taxon>
        <taxon>Fungi</taxon>
        <taxon>Fungi incertae sedis</taxon>
        <taxon>Mucoromycota</taxon>
        <taxon>Glomeromycotina</taxon>
        <taxon>Glomeromycetes</taxon>
        <taxon>Paraglomerales</taxon>
        <taxon>Paraglomeraceae</taxon>
        <taxon>Paraglomus</taxon>
    </lineage>
</organism>
<dbReference type="AlphaFoldDB" id="A0A9N9HJS9"/>
<evidence type="ECO:0000313" key="2">
    <source>
        <dbReference type="EMBL" id="CAG8679748.1"/>
    </source>
</evidence>
<evidence type="ECO:0000256" key="1">
    <source>
        <dbReference type="SAM" id="MobiDB-lite"/>
    </source>
</evidence>
<evidence type="ECO:0000313" key="3">
    <source>
        <dbReference type="Proteomes" id="UP000789739"/>
    </source>
</evidence>
<name>A0A9N9HJS9_9GLOM</name>
<accession>A0A9N9HJS9</accession>
<feature type="region of interest" description="Disordered" evidence="1">
    <location>
        <begin position="1"/>
        <end position="28"/>
    </location>
</feature>
<feature type="compositionally biased region" description="Low complexity" evidence="1">
    <location>
        <begin position="18"/>
        <end position="28"/>
    </location>
</feature>
<proteinExistence type="predicted"/>